<dbReference type="PANTHER" id="PTHR12864">
    <property type="entry name" value="RAN BINDING PROTEIN 9-RELATED"/>
    <property type="match status" value="1"/>
</dbReference>
<feature type="compositionally biased region" description="Basic and acidic residues" evidence="1">
    <location>
        <begin position="13"/>
        <end position="22"/>
    </location>
</feature>
<dbReference type="SUPFAM" id="SSF49899">
    <property type="entry name" value="Concanavalin A-like lectins/glucanases"/>
    <property type="match status" value="1"/>
</dbReference>
<feature type="region of interest" description="Disordered" evidence="1">
    <location>
        <begin position="1"/>
        <end position="29"/>
    </location>
</feature>
<organism evidence="3 4">
    <name type="scientific">Glarea lozoyensis (strain ATCC 74030 / MF5533)</name>
    <dbReference type="NCBI Taxonomy" id="1104152"/>
    <lineage>
        <taxon>Eukaryota</taxon>
        <taxon>Fungi</taxon>
        <taxon>Dikarya</taxon>
        <taxon>Ascomycota</taxon>
        <taxon>Pezizomycotina</taxon>
        <taxon>Leotiomycetes</taxon>
        <taxon>Helotiales</taxon>
        <taxon>Helotiaceae</taxon>
        <taxon>Glarea</taxon>
    </lineage>
</organism>
<dbReference type="Pfam" id="PF00622">
    <property type="entry name" value="SPRY"/>
    <property type="match status" value="1"/>
</dbReference>
<gene>
    <name evidence="3" type="ORF">M7I_5516</name>
</gene>
<dbReference type="PROSITE" id="PS50896">
    <property type="entry name" value="LISH"/>
    <property type="match status" value="1"/>
</dbReference>
<sequence length="377" mass="41729">MSDGQEVKLTGPKPDRDRDHEASSIGIGFSSKTVPLSRLPGWEPDSWAYHGDDGHSFGSQSTGKHYGPPFTATDVIGCGVNFRTGSAFFTKNGDNLDGMMSDEKRAIHQEIASTSTAKLAPPMNETDLIQSLPSNTFDIAQVLQFLTHDGYIETARAFADEVHSEKSALALDKTTVVESFSVKEDKDAGHRQQMVRRGAEMLQSNHKHTAKKSNGQNGDWHDGDWHDDVMNQDMEMDNQQNNNNYDRMDTEEGSDNLMEYNQLTQATLNYGQDLERQYRNDPSREVSKALSDAFSLIAYQDPLNRKEVSHLVDPKGRVAVAEELNAAILLSLGKSSSAALEKLYQQTAVLLEDLRDGGGSGAFVNIDDFARPKHFVL</sequence>
<dbReference type="InterPro" id="IPR043136">
    <property type="entry name" value="B30.2/SPRY_sf"/>
</dbReference>
<keyword evidence="4" id="KW-1185">Reference proteome</keyword>
<dbReference type="Gene3D" id="2.60.120.920">
    <property type="match status" value="1"/>
</dbReference>
<comment type="caution">
    <text evidence="3">The sequence shown here is derived from an EMBL/GenBank/DDBJ whole genome shotgun (WGS) entry which is preliminary data.</text>
</comment>
<protein>
    <recommendedName>
        <fullName evidence="2">B30.2/SPRY domain-containing protein</fullName>
    </recommendedName>
</protein>
<dbReference type="InterPro" id="IPR050618">
    <property type="entry name" value="Ubq-SigPath_Reg"/>
</dbReference>
<dbReference type="AlphaFoldDB" id="H0ES41"/>
<dbReference type="Pfam" id="PF10607">
    <property type="entry name" value="CTLH"/>
    <property type="match status" value="1"/>
</dbReference>
<dbReference type="Proteomes" id="UP000005446">
    <property type="component" value="Unassembled WGS sequence"/>
</dbReference>
<dbReference type="InterPro" id="IPR006594">
    <property type="entry name" value="LisH"/>
</dbReference>
<proteinExistence type="predicted"/>
<evidence type="ECO:0000259" key="2">
    <source>
        <dbReference type="PROSITE" id="PS50188"/>
    </source>
</evidence>
<feature type="domain" description="B30.2/SPRY" evidence="2">
    <location>
        <begin position="1"/>
        <end position="141"/>
    </location>
</feature>
<dbReference type="SMART" id="SM00757">
    <property type="entry name" value="CRA"/>
    <property type="match status" value="1"/>
</dbReference>
<dbReference type="SMART" id="SM00449">
    <property type="entry name" value="SPRY"/>
    <property type="match status" value="1"/>
</dbReference>
<feature type="region of interest" description="Disordered" evidence="1">
    <location>
        <begin position="204"/>
        <end position="225"/>
    </location>
</feature>
<dbReference type="InterPro" id="IPR013320">
    <property type="entry name" value="ConA-like_dom_sf"/>
</dbReference>
<dbReference type="InterPro" id="IPR024964">
    <property type="entry name" value="CTLH/CRA"/>
</dbReference>
<dbReference type="OrthoDB" id="25503at2759"/>
<dbReference type="InterPro" id="IPR001870">
    <property type="entry name" value="B30.2/SPRY"/>
</dbReference>
<name>H0ES41_GLAL7</name>
<dbReference type="InParanoid" id="H0ES41"/>
<accession>H0ES41</accession>
<evidence type="ECO:0000256" key="1">
    <source>
        <dbReference type="SAM" id="MobiDB-lite"/>
    </source>
</evidence>
<evidence type="ECO:0000313" key="3">
    <source>
        <dbReference type="EMBL" id="EHK98633.1"/>
    </source>
</evidence>
<dbReference type="PROSITE" id="PS50188">
    <property type="entry name" value="B302_SPRY"/>
    <property type="match status" value="1"/>
</dbReference>
<dbReference type="HOGENOM" id="CLU_009129_5_1_1"/>
<dbReference type="EMBL" id="AGUE01000140">
    <property type="protein sequence ID" value="EHK98633.1"/>
    <property type="molecule type" value="Genomic_DNA"/>
</dbReference>
<evidence type="ECO:0000313" key="4">
    <source>
        <dbReference type="Proteomes" id="UP000005446"/>
    </source>
</evidence>
<dbReference type="InterPro" id="IPR003877">
    <property type="entry name" value="SPRY_dom"/>
</dbReference>
<dbReference type="InterPro" id="IPR013144">
    <property type="entry name" value="CRA_dom"/>
</dbReference>
<reference evidence="3 4" key="1">
    <citation type="journal article" date="2012" name="Eukaryot. Cell">
        <title>Genome sequence of the fungus Glarea lozoyensis: the first genome sequence of a species from the Helotiaceae family.</title>
        <authorList>
            <person name="Youssar L."/>
            <person name="Gruening B.A."/>
            <person name="Erxleben A."/>
            <person name="Guenther S."/>
            <person name="Huettel W."/>
        </authorList>
    </citation>
    <scope>NUCLEOTIDE SEQUENCE [LARGE SCALE GENOMIC DNA]</scope>
    <source>
        <strain evidence="4">ATCC 74030 / MF5533</strain>
    </source>
</reference>